<feature type="compositionally biased region" description="Polar residues" evidence="1">
    <location>
        <begin position="121"/>
        <end position="132"/>
    </location>
</feature>
<evidence type="ECO:0000313" key="3">
    <source>
        <dbReference type="Proteomes" id="UP000467840"/>
    </source>
</evidence>
<protein>
    <submittedName>
        <fullName evidence="2">Uncharacterized protein</fullName>
    </submittedName>
</protein>
<evidence type="ECO:0000256" key="1">
    <source>
        <dbReference type="SAM" id="MobiDB-lite"/>
    </source>
</evidence>
<name>A0A6A6M5V2_HEVBR</name>
<dbReference type="AlphaFoldDB" id="A0A6A6M5V2"/>
<feature type="compositionally biased region" description="Basic and acidic residues" evidence="1">
    <location>
        <begin position="80"/>
        <end position="100"/>
    </location>
</feature>
<dbReference type="PANTHER" id="PTHR47251">
    <property type="entry name" value="FINGER DOMAIN PROTEIN, PUTATIVE (AFU_ORTHOLOGUE AFUA_3G04180)-RELATED"/>
    <property type="match status" value="1"/>
</dbReference>
<dbReference type="EMBL" id="JAAGAX010000008">
    <property type="protein sequence ID" value="KAF2307349.1"/>
    <property type="molecule type" value="Genomic_DNA"/>
</dbReference>
<dbReference type="Proteomes" id="UP000467840">
    <property type="component" value="Chromosome 9"/>
</dbReference>
<dbReference type="PANTHER" id="PTHR47251:SF1">
    <property type="entry name" value="FINGER DOMAIN PROTEIN, PUTATIVE (AFU_ORTHOLOGUE AFUA_3G04180)-RELATED"/>
    <property type="match status" value="1"/>
</dbReference>
<feature type="compositionally biased region" description="Low complexity" evidence="1">
    <location>
        <begin position="147"/>
        <end position="175"/>
    </location>
</feature>
<reference evidence="2 3" key="1">
    <citation type="journal article" date="2020" name="Mol. Plant">
        <title>The Chromosome-Based Rubber Tree Genome Provides New Insights into Spurge Genome Evolution and Rubber Biosynthesis.</title>
        <authorList>
            <person name="Liu J."/>
            <person name="Shi C."/>
            <person name="Shi C.C."/>
            <person name="Li W."/>
            <person name="Zhang Q.J."/>
            <person name="Zhang Y."/>
            <person name="Li K."/>
            <person name="Lu H.F."/>
            <person name="Shi C."/>
            <person name="Zhu S.T."/>
            <person name="Xiao Z.Y."/>
            <person name="Nan H."/>
            <person name="Yue Y."/>
            <person name="Zhu X.G."/>
            <person name="Wu Y."/>
            <person name="Hong X.N."/>
            <person name="Fan G.Y."/>
            <person name="Tong Y."/>
            <person name="Zhang D."/>
            <person name="Mao C.L."/>
            <person name="Liu Y.L."/>
            <person name="Hao S.J."/>
            <person name="Liu W.Q."/>
            <person name="Lv M.Q."/>
            <person name="Zhang H.B."/>
            <person name="Liu Y."/>
            <person name="Hu-Tang G.R."/>
            <person name="Wang J.P."/>
            <person name="Wang J.H."/>
            <person name="Sun Y.H."/>
            <person name="Ni S.B."/>
            <person name="Chen W.B."/>
            <person name="Zhang X.C."/>
            <person name="Jiao Y.N."/>
            <person name="Eichler E.E."/>
            <person name="Li G.H."/>
            <person name="Liu X."/>
            <person name="Gao L.Z."/>
        </authorList>
    </citation>
    <scope>NUCLEOTIDE SEQUENCE [LARGE SCALE GENOMIC DNA]</scope>
    <source>
        <strain evidence="3">cv. GT1</strain>
        <tissue evidence="2">Leaf</tissue>
    </source>
</reference>
<organism evidence="2 3">
    <name type="scientific">Hevea brasiliensis</name>
    <name type="common">Para rubber tree</name>
    <name type="synonym">Siphonia brasiliensis</name>
    <dbReference type="NCBI Taxonomy" id="3981"/>
    <lineage>
        <taxon>Eukaryota</taxon>
        <taxon>Viridiplantae</taxon>
        <taxon>Streptophyta</taxon>
        <taxon>Embryophyta</taxon>
        <taxon>Tracheophyta</taxon>
        <taxon>Spermatophyta</taxon>
        <taxon>Magnoliopsida</taxon>
        <taxon>eudicotyledons</taxon>
        <taxon>Gunneridae</taxon>
        <taxon>Pentapetalae</taxon>
        <taxon>rosids</taxon>
        <taxon>fabids</taxon>
        <taxon>Malpighiales</taxon>
        <taxon>Euphorbiaceae</taxon>
        <taxon>Crotonoideae</taxon>
        <taxon>Micrandreae</taxon>
        <taxon>Hevea</taxon>
    </lineage>
</organism>
<keyword evidence="3" id="KW-1185">Reference proteome</keyword>
<accession>A0A6A6M5V2</accession>
<comment type="caution">
    <text evidence="2">The sequence shown here is derived from an EMBL/GenBank/DDBJ whole genome shotgun (WGS) entry which is preliminary data.</text>
</comment>
<sequence length="184" mass="20450">MDSHVRVAWKLVMKSEAFWSTLGSPYFHGCLPSSSLENALLVSDASSQASSTLRVGFLGLKKAKKEVHFLRFKEMKEIHGSSSCDDRQKRELQRQEREMAKFAQMADAHKQQQQRQKQVEESGSGQVSNPLRNATALAYQDQRKALKFGFSSKSGTSKKPTGGAAKKPKVAIAPVFSNDSDEEQ</sequence>
<evidence type="ECO:0000313" key="2">
    <source>
        <dbReference type="EMBL" id="KAF2307349.1"/>
    </source>
</evidence>
<gene>
    <name evidence="2" type="ORF">GH714_026528</name>
</gene>
<proteinExistence type="predicted"/>
<feature type="region of interest" description="Disordered" evidence="1">
    <location>
        <begin position="80"/>
        <end position="184"/>
    </location>
</feature>